<feature type="transmembrane region" description="Helical" evidence="1">
    <location>
        <begin position="147"/>
        <end position="167"/>
    </location>
</feature>
<feature type="transmembrane region" description="Helical" evidence="1">
    <location>
        <begin position="6"/>
        <end position="23"/>
    </location>
</feature>
<gene>
    <name evidence="2" type="ORF">EZ456_02460</name>
</gene>
<sequence>MPSYILQEQMLIYACWSVGLFFFRKTEFISKFDISIIWLIRVVGIVYFLEIPVILLSDWFSGNYVQYALVNRFTGPYWFPAVFSLLVYLSSTQSLWLVYFQKARYWRLSFGLLILTITFISNIILWLSGLQRDCVSPSWRISYQLPLLHIESIIVFGLITGSGYLILREKDN</sequence>
<feature type="transmembrane region" description="Helical" evidence="1">
    <location>
        <begin position="35"/>
        <end position="57"/>
    </location>
</feature>
<keyword evidence="1" id="KW-1133">Transmembrane helix</keyword>
<organism evidence="2 3">
    <name type="scientific">Pedobacter psychrodurus</name>
    <dbReference type="NCBI Taxonomy" id="2530456"/>
    <lineage>
        <taxon>Bacteria</taxon>
        <taxon>Pseudomonadati</taxon>
        <taxon>Bacteroidota</taxon>
        <taxon>Sphingobacteriia</taxon>
        <taxon>Sphingobacteriales</taxon>
        <taxon>Sphingobacteriaceae</taxon>
        <taxon>Pedobacter</taxon>
    </lineage>
</organism>
<evidence type="ECO:0000313" key="3">
    <source>
        <dbReference type="Proteomes" id="UP000293925"/>
    </source>
</evidence>
<dbReference type="Proteomes" id="UP000293925">
    <property type="component" value="Unassembled WGS sequence"/>
</dbReference>
<reference evidence="2 3" key="1">
    <citation type="submission" date="2019-02" db="EMBL/GenBank/DDBJ databases">
        <title>Pedobacter sp. RP-3-21 sp. nov., isolated from Arctic soil.</title>
        <authorList>
            <person name="Dahal R.H."/>
        </authorList>
    </citation>
    <scope>NUCLEOTIDE SEQUENCE [LARGE SCALE GENOMIC DNA]</scope>
    <source>
        <strain evidence="2 3">RP-3-21</strain>
    </source>
</reference>
<keyword evidence="3" id="KW-1185">Reference proteome</keyword>
<proteinExistence type="predicted"/>
<comment type="caution">
    <text evidence="2">The sequence shown here is derived from an EMBL/GenBank/DDBJ whole genome shotgun (WGS) entry which is preliminary data.</text>
</comment>
<feature type="transmembrane region" description="Helical" evidence="1">
    <location>
        <begin position="105"/>
        <end position="127"/>
    </location>
</feature>
<name>A0A4R0Q076_9SPHI</name>
<dbReference type="RefSeq" id="WP_205945011.1">
    <property type="nucleotide sequence ID" value="NZ_SJSO01000002.1"/>
</dbReference>
<accession>A0A4R0Q076</accession>
<evidence type="ECO:0000313" key="2">
    <source>
        <dbReference type="EMBL" id="TCD29042.1"/>
    </source>
</evidence>
<protein>
    <submittedName>
        <fullName evidence="2">Uncharacterized protein</fullName>
    </submittedName>
</protein>
<evidence type="ECO:0000256" key="1">
    <source>
        <dbReference type="SAM" id="Phobius"/>
    </source>
</evidence>
<keyword evidence="1" id="KW-0472">Membrane</keyword>
<dbReference type="AlphaFoldDB" id="A0A4R0Q076"/>
<keyword evidence="1" id="KW-0812">Transmembrane</keyword>
<dbReference type="EMBL" id="SJSO01000002">
    <property type="protein sequence ID" value="TCD29042.1"/>
    <property type="molecule type" value="Genomic_DNA"/>
</dbReference>
<feature type="transmembrane region" description="Helical" evidence="1">
    <location>
        <begin position="77"/>
        <end position="98"/>
    </location>
</feature>